<reference evidence="4 5" key="1">
    <citation type="journal article" date="2016" name="Mol. Biol. Evol.">
        <title>Comparative Genomics of Early-Diverging Mushroom-Forming Fungi Provides Insights into the Origins of Lignocellulose Decay Capabilities.</title>
        <authorList>
            <person name="Nagy L.G."/>
            <person name="Riley R."/>
            <person name="Tritt A."/>
            <person name="Adam C."/>
            <person name="Daum C."/>
            <person name="Floudas D."/>
            <person name="Sun H."/>
            <person name="Yadav J.S."/>
            <person name="Pangilinan J."/>
            <person name="Larsson K.H."/>
            <person name="Matsuura K."/>
            <person name="Barry K."/>
            <person name="Labutti K."/>
            <person name="Kuo R."/>
            <person name="Ohm R.A."/>
            <person name="Bhattacharya S.S."/>
            <person name="Shirouzu T."/>
            <person name="Yoshinaga Y."/>
            <person name="Martin F.M."/>
            <person name="Grigoriev I.V."/>
            <person name="Hibbett D.S."/>
        </authorList>
    </citation>
    <scope>NUCLEOTIDE SEQUENCE [LARGE SCALE GENOMIC DNA]</scope>
    <source>
        <strain evidence="4 5">L-15889</strain>
    </source>
</reference>
<dbReference type="InterPro" id="IPR036236">
    <property type="entry name" value="Znf_C2H2_sf"/>
</dbReference>
<keyword evidence="1" id="KW-0863">Zinc-finger</keyword>
<sequence length="191" mass="20885">MQQSHPIAPDCTSAEATNMSDGKWTLSAEEERRAVIMMGLGDIIAVEEDHSHPRSTSGQSAVSHATEYCGQAAPPSLAPLATPPGPATPCSYASGACAGLTDDELSRGVPGVRQHLWLHHRNHCLRDQQGKYRCQWQTRTREFCSKAISDFDNLARHIASVHLKLTTQKCQKCGGEFARTDALLRHSRHCA</sequence>
<dbReference type="AlphaFoldDB" id="A0A165LE52"/>
<dbReference type="OrthoDB" id="2787989at2759"/>
<accession>A0A165LE52</accession>
<organism evidence="4 5">
    <name type="scientific">Daedalea quercina L-15889</name>
    <dbReference type="NCBI Taxonomy" id="1314783"/>
    <lineage>
        <taxon>Eukaryota</taxon>
        <taxon>Fungi</taxon>
        <taxon>Dikarya</taxon>
        <taxon>Basidiomycota</taxon>
        <taxon>Agaricomycotina</taxon>
        <taxon>Agaricomycetes</taxon>
        <taxon>Polyporales</taxon>
        <taxon>Fomitopsis</taxon>
    </lineage>
</organism>
<evidence type="ECO:0000313" key="5">
    <source>
        <dbReference type="Proteomes" id="UP000076727"/>
    </source>
</evidence>
<evidence type="ECO:0000313" key="4">
    <source>
        <dbReference type="EMBL" id="KZT64297.1"/>
    </source>
</evidence>
<dbReference type="Gene3D" id="3.30.160.60">
    <property type="entry name" value="Classic Zinc Finger"/>
    <property type="match status" value="1"/>
</dbReference>
<evidence type="ECO:0000256" key="2">
    <source>
        <dbReference type="SAM" id="MobiDB-lite"/>
    </source>
</evidence>
<protein>
    <recommendedName>
        <fullName evidence="3">C2H2-type domain-containing protein</fullName>
    </recommendedName>
</protein>
<name>A0A165LE52_9APHY</name>
<dbReference type="SUPFAM" id="SSF57667">
    <property type="entry name" value="beta-beta-alpha zinc fingers"/>
    <property type="match status" value="1"/>
</dbReference>
<proteinExistence type="predicted"/>
<evidence type="ECO:0000256" key="1">
    <source>
        <dbReference type="PROSITE-ProRule" id="PRU00042"/>
    </source>
</evidence>
<keyword evidence="5" id="KW-1185">Reference proteome</keyword>
<dbReference type="InterPro" id="IPR013087">
    <property type="entry name" value="Znf_C2H2_type"/>
</dbReference>
<keyword evidence="1" id="KW-0862">Zinc</keyword>
<feature type="domain" description="C2H2-type" evidence="3">
    <location>
        <begin position="168"/>
        <end position="191"/>
    </location>
</feature>
<dbReference type="PROSITE" id="PS50157">
    <property type="entry name" value="ZINC_FINGER_C2H2_2"/>
    <property type="match status" value="1"/>
</dbReference>
<feature type="region of interest" description="Disordered" evidence="2">
    <location>
        <begin position="1"/>
        <end position="22"/>
    </location>
</feature>
<gene>
    <name evidence="4" type="ORF">DAEQUDRAFT_41481</name>
</gene>
<dbReference type="EMBL" id="KV429133">
    <property type="protein sequence ID" value="KZT64297.1"/>
    <property type="molecule type" value="Genomic_DNA"/>
</dbReference>
<evidence type="ECO:0000259" key="3">
    <source>
        <dbReference type="PROSITE" id="PS50157"/>
    </source>
</evidence>
<dbReference type="GO" id="GO:0008270">
    <property type="term" value="F:zinc ion binding"/>
    <property type="evidence" value="ECO:0007669"/>
    <property type="project" value="UniProtKB-KW"/>
</dbReference>
<dbReference type="Proteomes" id="UP000076727">
    <property type="component" value="Unassembled WGS sequence"/>
</dbReference>
<keyword evidence="1" id="KW-0479">Metal-binding</keyword>